<organism evidence="5 6">
    <name type="scientific">Terasakiella brassicae</name>
    <dbReference type="NCBI Taxonomy" id="1634917"/>
    <lineage>
        <taxon>Bacteria</taxon>
        <taxon>Pseudomonadati</taxon>
        <taxon>Pseudomonadota</taxon>
        <taxon>Alphaproteobacteria</taxon>
        <taxon>Rhodospirillales</taxon>
        <taxon>Terasakiellaceae</taxon>
        <taxon>Terasakiella</taxon>
    </lineage>
</organism>
<dbReference type="PRINTS" id="PR00032">
    <property type="entry name" value="HTHARAC"/>
</dbReference>
<reference evidence="5" key="2">
    <citation type="submission" date="2020-09" db="EMBL/GenBank/DDBJ databases">
        <authorList>
            <person name="Sun Q."/>
            <person name="Zhou Y."/>
        </authorList>
    </citation>
    <scope>NUCLEOTIDE SEQUENCE</scope>
    <source>
        <strain evidence="5">CGMCC 1.15254</strain>
    </source>
</reference>
<feature type="domain" description="HTH araC/xylS-type" evidence="4">
    <location>
        <begin position="152"/>
        <end position="249"/>
    </location>
</feature>
<evidence type="ECO:0000256" key="1">
    <source>
        <dbReference type="ARBA" id="ARBA00023015"/>
    </source>
</evidence>
<proteinExistence type="predicted"/>
<sequence length="256" mass="28855">MFVIVWIMTSSIRKYESAQATHCHAAFHQVIVPLVGALELDMRGRQGWVQTRTVGAIAMGETHAFRSNGDNRFLVLDIGEETGRNWETVWSQAIDQPFLPMSQALTSLSDYALYRKNLGASSQDLQMWQNLFMQTLACDLAGELPDLPARIQRAVAYMQANLGRVLENRELAALVSLSPARFYELFRQTTGMTPQQYLTKCRLDMAKRLITHGHSLVDVADQVGFSDQSSFGRAFSKAFGVSPAKWRKQEFQTKKS</sequence>
<gene>
    <name evidence="5" type="ORF">GCM10011332_04000</name>
</gene>
<keyword evidence="1" id="KW-0805">Transcription regulation</keyword>
<dbReference type="InterPro" id="IPR009057">
    <property type="entry name" value="Homeodomain-like_sf"/>
</dbReference>
<evidence type="ECO:0000256" key="2">
    <source>
        <dbReference type="ARBA" id="ARBA00023125"/>
    </source>
</evidence>
<dbReference type="EMBL" id="BMHV01000002">
    <property type="protein sequence ID" value="GGF53840.1"/>
    <property type="molecule type" value="Genomic_DNA"/>
</dbReference>
<reference evidence="5" key="1">
    <citation type="journal article" date="2014" name="Int. J. Syst. Evol. Microbiol.">
        <title>Complete genome sequence of Corynebacterium casei LMG S-19264T (=DSM 44701T), isolated from a smear-ripened cheese.</title>
        <authorList>
            <consortium name="US DOE Joint Genome Institute (JGI-PGF)"/>
            <person name="Walter F."/>
            <person name="Albersmeier A."/>
            <person name="Kalinowski J."/>
            <person name="Ruckert C."/>
        </authorList>
    </citation>
    <scope>NUCLEOTIDE SEQUENCE</scope>
    <source>
        <strain evidence="5">CGMCC 1.15254</strain>
    </source>
</reference>
<dbReference type="AlphaFoldDB" id="A0A917F7P9"/>
<dbReference type="InterPro" id="IPR011051">
    <property type="entry name" value="RmlC_Cupin_sf"/>
</dbReference>
<dbReference type="InterPro" id="IPR018062">
    <property type="entry name" value="HTH_AraC-typ_CS"/>
</dbReference>
<evidence type="ECO:0000313" key="6">
    <source>
        <dbReference type="Proteomes" id="UP000632498"/>
    </source>
</evidence>
<accession>A0A917F7P9</accession>
<dbReference type="GO" id="GO:0003700">
    <property type="term" value="F:DNA-binding transcription factor activity"/>
    <property type="evidence" value="ECO:0007669"/>
    <property type="project" value="InterPro"/>
</dbReference>
<dbReference type="PANTHER" id="PTHR46796:SF10">
    <property type="entry name" value="TRANSCRIPTIONAL ACTIVATOR FEAR"/>
    <property type="match status" value="1"/>
</dbReference>
<dbReference type="InterPro" id="IPR050204">
    <property type="entry name" value="AraC_XylS_family_regulators"/>
</dbReference>
<dbReference type="PROSITE" id="PS01124">
    <property type="entry name" value="HTH_ARAC_FAMILY_2"/>
    <property type="match status" value="1"/>
</dbReference>
<dbReference type="PROSITE" id="PS00041">
    <property type="entry name" value="HTH_ARAC_FAMILY_1"/>
    <property type="match status" value="1"/>
</dbReference>
<dbReference type="InterPro" id="IPR018060">
    <property type="entry name" value="HTH_AraC"/>
</dbReference>
<dbReference type="SMART" id="SM00342">
    <property type="entry name" value="HTH_ARAC"/>
    <property type="match status" value="1"/>
</dbReference>
<dbReference type="Gene3D" id="1.10.10.60">
    <property type="entry name" value="Homeodomain-like"/>
    <property type="match status" value="2"/>
</dbReference>
<evidence type="ECO:0000256" key="3">
    <source>
        <dbReference type="ARBA" id="ARBA00023163"/>
    </source>
</evidence>
<evidence type="ECO:0000259" key="4">
    <source>
        <dbReference type="PROSITE" id="PS01124"/>
    </source>
</evidence>
<evidence type="ECO:0000313" key="5">
    <source>
        <dbReference type="EMBL" id="GGF53840.1"/>
    </source>
</evidence>
<protein>
    <submittedName>
        <fullName evidence="5">AraC family transcriptional regulator</fullName>
    </submittedName>
</protein>
<dbReference type="SUPFAM" id="SSF46689">
    <property type="entry name" value="Homeodomain-like"/>
    <property type="match status" value="2"/>
</dbReference>
<keyword evidence="2" id="KW-0238">DNA-binding</keyword>
<dbReference type="SUPFAM" id="SSF51182">
    <property type="entry name" value="RmlC-like cupins"/>
    <property type="match status" value="1"/>
</dbReference>
<keyword evidence="3" id="KW-0804">Transcription</keyword>
<dbReference type="GO" id="GO:0043565">
    <property type="term" value="F:sequence-specific DNA binding"/>
    <property type="evidence" value="ECO:0007669"/>
    <property type="project" value="InterPro"/>
</dbReference>
<dbReference type="PANTHER" id="PTHR46796">
    <property type="entry name" value="HTH-TYPE TRANSCRIPTIONAL ACTIVATOR RHAS-RELATED"/>
    <property type="match status" value="1"/>
</dbReference>
<name>A0A917F7P9_9PROT</name>
<dbReference type="Proteomes" id="UP000632498">
    <property type="component" value="Unassembled WGS sequence"/>
</dbReference>
<keyword evidence="6" id="KW-1185">Reference proteome</keyword>
<dbReference type="Pfam" id="PF12833">
    <property type="entry name" value="HTH_18"/>
    <property type="match status" value="1"/>
</dbReference>
<comment type="caution">
    <text evidence="5">The sequence shown here is derived from an EMBL/GenBank/DDBJ whole genome shotgun (WGS) entry which is preliminary data.</text>
</comment>
<dbReference type="InterPro" id="IPR020449">
    <property type="entry name" value="Tscrpt_reg_AraC-type_HTH"/>
</dbReference>